<protein>
    <submittedName>
        <fullName evidence="6">Uncharacterized protein LOC115622413</fullName>
    </submittedName>
</protein>
<dbReference type="Proteomes" id="UP000504634">
    <property type="component" value="Unplaced"/>
</dbReference>
<dbReference type="SUPFAM" id="SSF57424">
    <property type="entry name" value="LDL receptor-like module"/>
    <property type="match status" value="1"/>
</dbReference>
<evidence type="ECO:0000256" key="1">
    <source>
        <dbReference type="ARBA" id="ARBA00023157"/>
    </source>
</evidence>
<reference evidence="6" key="1">
    <citation type="submission" date="2025-08" db="UniProtKB">
        <authorList>
            <consortium name="RefSeq"/>
        </authorList>
    </citation>
    <scope>IDENTIFICATION</scope>
    <source>
        <strain evidence="6">11010-0011.00</strain>
        <tissue evidence="6">Whole body</tissue>
    </source>
</reference>
<sequence length="385" mass="42731">MLLMPTSCGPGPPESAHVVAPSDAADDDGRANADGFSITNNTNNSIYNMKKQKARVSERSLAATPKWLLVLLMLFAILAQAPQRQVAAEKSKHYYMQSLCKNHFLQQLYRKIDGAVLWSQNERNLDCIITFQTHSILQRFMLRFDMLQLDCNDHLLVYDGAHAVSTPKIDISCRNTKNTVNAILTRTNFVTLKYVTDGWGTDANGFKLVITSVKDPKHTCKDFTCATREFCIHPDLLCDGVNHCGDNSDESVQNLCQSETTSTVFGVDMTWFVLIVVGVLLVLSALIVAVAICFCRRQDESAANQNTAIQLHHNAETNGSSKHLHYHGVGIGVGGTLTREHTQLPPASGNWHHPAGPYGYHRIPHNYLKMATKVRPIWCLANSVN</sequence>
<dbReference type="CDD" id="cd00041">
    <property type="entry name" value="CUB"/>
    <property type="match status" value="1"/>
</dbReference>
<feature type="transmembrane region" description="Helical" evidence="4">
    <location>
        <begin position="271"/>
        <end position="295"/>
    </location>
</feature>
<dbReference type="Pfam" id="PF00057">
    <property type="entry name" value="Ldl_recept_a"/>
    <property type="match status" value="1"/>
</dbReference>
<dbReference type="Gene3D" id="2.60.120.290">
    <property type="entry name" value="Spermadhesin, CUB domain"/>
    <property type="match status" value="1"/>
</dbReference>
<dbReference type="OrthoDB" id="6514358at2759"/>
<dbReference type="CTD" id="39325"/>
<keyword evidence="4" id="KW-0812">Transmembrane</keyword>
<dbReference type="AlphaFoldDB" id="A0A6J2TB79"/>
<evidence type="ECO:0000256" key="4">
    <source>
        <dbReference type="SAM" id="Phobius"/>
    </source>
</evidence>
<dbReference type="InterPro" id="IPR042333">
    <property type="entry name" value="LRAD2/Mig-13-like"/>
</dbReference>
<dbReference type="PANTHER" id="PTHR24652">
    <property type="entry name" value="LOW-DENSITY LIPOPROTEIN RECEPTOR CLASS A DOMAIN-CONTAINING PROTEIN 2"/>
    <property type="match status" value="1"/>
</dbReference>
<evidence type="ECO:0000313" key="5">
    <source>
        <dbReference type="Proteomes" id="UP000504634"/>
    </source>
</evidence>
<dbReference type="Gene3D" id="4.10.400.10">
    <property type="entry name" value="Low-density Lipoprotein Receptor"/>
    <property type="match status" value="1"/>
</dbReference>
<evidence type="ECO:0000256" key="2">
    <source>
        <dbReference type="PROSITE-ProRule" id="PRU00124"/>
    </source>
</evidence>
<dbReference type="InterPro" id="IPR036055">
    <property type="entry name" value="LDL_receptor-like_sf"/>
</dbReference>
<evidence type="ECO:0000256" key="3">
    <source>
        <dbReference type="SAM" id="MobiDB-lite"/>
    </source>
</evidence>
<dbReference type="InterPro" id="IPR000859">
    <property type="entry name" value="CUB_dom"/>
</dbReference>
<gene>
    <name evidence="6" type="primary">LOC115622413</name>
</gene>
<name>A0A6J2TB79_DROLE</name>
<dbReference type="InterPro" id="IPR023415">
    <property type="entry name" value="LDLR_class-A_CS"/>
</dbReference>
<keyword evidence="4" id="KW-0472">Membrane</keyword>
<keyword evidence="5" id="KW-1185">Reference proteome</keyword>
<dbReference type="PROSITE" id="PS01209">
    <property type="entry name" value="LDLRA_1"/>
    <property type="match status" value="1"/>
</dbReference>
<dbReference type="RefSeq" id="XP_030372207.1">
    <property type="nucleotide sequence ID" value="XM_030516347.1"/>
</dbReference>
<comment type="caution">
    <text evidence="2">Lacks conserved residue(s) required for the propagation of feature annotation.</text>
</comment>
<dbReference type="InterPro" id="IPR035914">
    <property type="entry name" value="Sperma_CUB_dom_sf"/>
</dbReference>
<dbReference type="SMART" id="SM00192">
    <property type="entry name" value="LDLa"/>
    <property type="match status" value="1"/>
</dbReference>
<keyword evidence="1" id="KW-1015">Disulfide bond</keyword>
<feature type="region of interest" description="Disordered" evidence="3">
    <location>
        <begin position="1"/>
        <end position="25"/>
    </location>
</feature>
<dbReference type="GeneID" id="115622413"/>
<dbReference type="InterPro" id="IPR002172">
    <property type="entry name" value="LDrepeatLR_classA_rpt"/>
</dbReference>
<dbReference type="CDD" id="cd00112">
    <property type="entry name" value="LDLa"/>
    <property type="match status" value="1"/>
</dbReference>
<dbReference type="SUPFAM" id="SSF49854">
    <property type="entry name" value="Spermadhesin, CUB domain"/>
    <property type="match status" value="1"/>
</dbReference>
<dbReference type="PROSITE" id="PS50068">
    <property type="entry name" value="LDLRA_2"/>
    <property type="match status" value="1"/>
</dbReference>
<accession>A0A6J2TB79</accession>
<keyword evidence="4" id="KW-1133">Transmembrane helix</keyword>
<proteinExistence type="predicted"/>
<evidence type="ECO:0000313" key="6">
    <source>
        <dbReference type="RefSeq" id="XP_030372207.1"/>
    </source>
</evidence>
<organism evidence="5 6">
    <name type="scientific">Drosophila lebanonensis</name>
    <name type="common">Fruit fly</name>
    <name type="synonym">Scaptodrosophila lebanonensis</name>
    <dbReference type="NCBI Taxonomy" id="7225"/>
    <lineage>
        <taxon>Eukaryota</taxon>
        <taxon>Metazoa</taxon>
        <taxon>Ecdysozoa</taxon>
        <taxon>Arthropoda</taxon>
        <taxon>Hexapoda</taxon>
        <taxon>Insecta</taxon>
        <taxon>Pterygota</taxon>
        <taxon>Neoptera</taxon>
        <taxon>Endopterygota</taxon>
        <taxon>Diptera</taxon>
        <taxon>Brachycera</taxon>
        <taxon>Muscomorpha</taxon>
        <taxon>Ephydroidea</taxon>
        <taxon>Drosophilidae</taxon>
        <taxon>Scaptodrosophila</taxon>
    </lineage>
</organism>